<accession>A0ABM9CQX1</accession>
<reference evidence="1" key="1">
    <citation type="submission" date="2022-01" db="EMBL/GenBank/DDBJ databases">
        <authorList>
            <person name="Criscuolo A."/>
        </authorList>
    </citation>
    <scope>NUCLEOTIDE SEQUENCE</scope>
    <source>
        <strain evidence="1">CIP111892</strain>
    </source>
</reference>
<keyword evidence="2" id="KW-1185">Reference proteome</keyword>
<organism evidence="1 2">
    <name type="scientific">Paenibacillus auburnensis</name>
    <dbReference type="NCBI Taxonomy" id="2905649"/>
    <lineage>
        <taxon>Bacteria</taxon>
        <taxon>Bacillati</taxon>
        <taxon>Bacillota</taxon>
        <taxon>Bacilli</taxon>
        <taxon>Bacillales</taxon>
        <taxon>Paenibacillaceae</taxon>
        <taxon>Paenibacillus</taxon>
    </lineage>
</organism>
<dbReference type="Proteomes" id="UP000838324">
    <property type="component" value="Unassembled WGS sequence"/>
</dbReference>
<proteinExistence type="predicted"/>
<name>A0ABM9CQX1_9BACL</name>
<sequence>MNKKNLMNKNIFKTRKTGFAIITTPLICLLSALLLSSCSPKSSLTLDWKPDLQLVKQEMRQKEVSLATNSGRAAAFSSKIDEMIGRLPDYDNDDQVKIDLSQAIASLGQVHTNLGLAEEKVLPFRLYMWQGRLYVTDTITGYSEVLYTELTEINSQPVRSIIAQLTDVISRDNEQGLLLNIPRYIIRPSILHGLGVIEDKNEISLTFKQEDGTDIQKSVQPVSQNDSTLNLISPYKDTLLSSINSKRNYSFTNLSAEQTLYVAYNSCEEDPEYTIKRFVQDIKTSQKASPVQKVIVDLRANSGGNSSVIHPLMTSLLQDPVLKNHVLVLIGRGTASSAMLNAYEFRENLQAKLLGEPTNGDPNKPGEVQFLQLPETGLTVTYSTNEFHFSATTDDALMPDIPVDYTISDYREGIDPVLNAALAYRFQD</sequence>
<evidence type="ECO:0000313" key="2">
    <source>
        <dbReference type="Proteomes" id="UP000838324"/>
    </source>
</evidence>
<dbReference type="SUPFAM" id="SSF52096">
    <property type="entry name" value="ClpP/crotonase"/>
    <property type="match status" value="1"/>
</dbReference>
<evidence type="ECO:0000313" key="1">
    <source>
        <dbReference type="EMBL" id="CAH1219390.1"/>
    </source>
</evidence>
<dbReference type="Gene3D" id="3.90.226.10">
    <property type="entry name" value="2-enoyl-CoA Hydratase, Chain A, domain 1"/>
    <property type="match status" value="2"/>
</dbReference>
<evidence type="ECO:0008006" key="3">
    <source>
        <dbReference type="Google" id="ProtNLM"/>
    </source>
</evidence>
<dbReference type="InterPro" id="IPR029045">
    <property type="entry name" value="ClpP/crotonase-like_dom_sf"/>
</dbReference>
<protein>
    <recommendedName>
        <fullName evidence="3">Tail specific protease domain-containing protein</fullName>
    </recommendedName>
</protein>
<gene>
    <name evidence="1" type="ORF">PAECIP111892_04739</name>
</gene>
<dbReference type="EMBL" id="CAKMMG010000009">
    <property type="protein sequence ID" value="CAH1219390.1"/>
    <property type="molecule type" value="Genomic_DNA"/>
</dbReference>
<comment type="caution">
    <text evidence="1">The sequence shown here is derived from an EMBL/GenBank/DDBJ whole genome shotgun (WGS) entry which is preliminary data.</text>
</comment>